<feature type="active site" description="Proton acceptor" evidence="15">
    <location>
        <position position="118"/>
    </location>
</feature>
<feature type="binding site" evidence="18">
    <location>
        <position position="125"/>
    </location>
    <ligand>
        <name>a divalent metal cation</name>
        <dbReference type="ChEBI" id="CHEBI:60240"/>
    </ligand>
</feature>
<keyword evidence="18" id="KW-0479">Metal-binding</keyword>
<feature type="binding site" evidence="17">
    <location>
        <position position="49"/>
    </location>
    <ligand>
        <name>ATP</name>
        <dbReference type="ChEBI" id="CHEBI:30616"/>
    </ligand>
</feature>
<evidence type="ECO:0000256" key="17">
    <source>
        <dbReference type="PIRSR" id="PIRSR600829-3"/>
    </source>
</evidence>
<organism evidence="21 22">
    <name type="scientific">Oscillatoria acuminata PCC 6304</name>
    <dbReference type="NCBI Taxonomy" id="56110"/>
    <lineage>
        <taxon>Bacteria</taxon>
        <taxon>Bacillati</taxon>
        <taxon>Cyanobacteriota</taxon>
        <taxon>Cyanophyceae</taxon>
        <taxon>Oscillatoriophycideae</taxon>
        <taxon>Oscillatoriales</taxon>
        <taxon>Oscillatoriaceae</taxon>
        <taxon>Oscillatoria</taxon>
    </lineage>
</organism>
<feature type="transmembrane region" description="Helical" evidence="20">
    <location>
        <begin position="104"/>
        <end position="124"/>
    </location>
</feature>
<evidence type="ECO:0000256" key="1">
    <source>
        <dbReference type="ARBA" id="ARBA00004651"/>
    </source>
</evidence>
<evidence type="ECO:0000256" key="11">
    <source>
        <dbReference type="ARBA" id="ARBA00023098"/>
    </source>
</evidence>
<feature type="transmembrane region" description="Helical" evidence="20">
    <location>
        <begin position="80"/>
        <end position="98"/>
    </location>
</feature>
<feature type="compositionally biased region" description="Polar residues" evidence="19">
    <location>
        <begin position="8"/>
        <end position="21"/>
    </location>
</feature>
<evidence type="ECO:0000256" key="10">
    <source>
        <dbReference type="ARBA" id="ARBA00022989"/>
    </source>
</evidence>
<dbReference type="RefSeq" id="WP_015148566.1">
    <property type="nucleotide sequence ID" value="NC_019693.1"/>
</dbReference>
<keyword evidence="8 21" id="KW-0418">Kinase</keyword>
<dbReference type="HOGENOM" id="CLU_112343_2_0_3"/>
<keyword evidence="11" id="KW-0443">Lipid metabolism</keyword>
<evidence type="ECO:0000256" key="2">
    <source>
        <dbReference type="ARBA" id="ARBA00005967"/>
    </source>
</evidence>
<keyword evidence="3" id="KW-1003">Cell membrane</keyword>
<dbReference type="GO" id="GO:0016301">
    <property type="term" value="F:kinase activity"/>
    <property type="evidence" value="ECO:0007669"/>
    <property type="project" value="UniProtKB-KW"/>
</dbReference>
<dbReference type="InterPro" id="IPR033717">
    <property type="entry name" value="UDPK"/>
</dbReference>
<dbReference type="KEGG" id="oac:Oscil6304_2292"/>
<dbReference type="InterPro" id="IPR000829">
    <property type="entry name" value="DAGK"/>
</dbReference>
<dbReference type="PATRIC" id="fig|56110.3.peg.2724"/>
<proteinExistence type="inferred from homology"/>
<dbReference type="PANTHER" id="PTHR34299">
    <property type="entry name" value="DIACYLGLYCEROL KINASE"/>
    <property type="match status" value="1"/>
</dbReference>
<evidence type="ECO:0000256" key="12">
    <source>
        <dbReference type="ARBA" id="ARBA00023136"/>
    </source>
</evidence>
<evidence type="ECO:0000256" key="20">
    <source>
        <dbReference type="SAM" id="Phobius"/>
    </source>
</evidence>
<dbReference type="GO" id="GO:0005524">
    <property type="term" value="F:ATP binding"/>
    <property type="evidence" value="ECO:0007669"/>
    <property type="project" value="UniProtKB-KW"/>
</dbReference>
<reference evidence="21 22" key="1">
    <citation type="submission" date="2012-06" db="EMBL/GenBank/DDBJ databases">
        <title>Finished chromosome of genome of Oscillatoria acuminata PCC 6304.</title>
        <authorList>
            <consortium name="US DOE Joint Genome Institute"/>
            <person name="Gugger M."/>
            <person name="Coursin T."/>
            <person name="Rippka R."/>
            <person name="Tandeau De Marsac N."/>
            <person name="Huntemann M."/>
            <person name="Wei C.-L."/>
            <person name="Han J."/>
            <person name="Detter J.C."/>
            <person name="Han C."/>
            <person name="Tapia R."/>
            <person name="Davenport K."/>
            <person name="Daligault H."/>
            <person name="Erkkila T."/>
            <person name="Gu W."/>
            <person name="Munk A.C.C."/>
            <person name="Teshima H."/>
            <person name="Xu Y."/>
            <person name="Chain P."/>
            <person name="Chen A."/>
            <person name="Krypides N."/>
            <person name="Mavromatis K."/>
            <person name="Markowitz V."/>
            <person name="Szeto E."/>
            <person name="Ivanova N."/>
            <person name="Mikhailova N."/>
            <person name="Ovchinnikova G."/>
            <person name="Pagani I."/>
            <person name="Pati A."/>
            <person name="Goodwin L."/>
            <person name="Peters L."/>
            <person name="Pitluck S."/>
            <person name="Woyke T."/>
            <person name="Kerfeld C."/>
        </authorList>
    </citation>
    <scope>NUCLEOTIDE SEQUENCE [LARGE SCALE GENOMIC DNA]</scope>
    <source>
        <strain evidence="21 22">PCC 6304</strain>
    </source>
</reference>
<keyword evidence="7 17" id="KW-0547">Nucleotide-binding</keyword>
<keyword evidence="4" id="KW-0444">Lipid biosynthesis</keyword>
<keyword evidence="9 17" id="KW-0067">ATP-binding</keyword>
<evidence type="ECO:0000256" key="14">
    <source>
        <dbReference type="ARBA" id="ARBA00023264"/>
    </source>
</evidence>
<evidence type="ECO:0000256" key="4">
    <source>
        <dbReference type="ARBA" id="ARBA00022516"/>
    </source>
</evidence>
<name>K9TIT0_9CYAN</name>
<feature type="binding site" evidence="17">
    <location>
        <position position="125"/>
    </location>
    <ligand>
        <name>ATP</name>
        <dbReference type="ChEBI" id="CHEBI:30616"/>
    </ligand>
</feature>
<evidence type="ECO:0000256" key="9">
    <source>
        <dbReference type="ARBA" id="ARBA00022840"/>
    </source>
</evidence>
<feature type="binding site" evidence="17">
    <location>
        <position position="65"/>
    </location>
    <ligand>
        <name>ATP</name>
        <dbReference type="ChEBI" id="CHEBI:30616"/>
    </ligand>
</feature>
<dbReference type="FunCoup" id="K9TIT0">
    <property type="interactions" value="62"/>
</dbReference>
<evidence type="ECO:0000256" key="3">
    <source>
        <dbReference type="ARBA" id="ARBA00022475"/>
    </source>
</evidence>
<feature type="region of interest" description="Disordered" evidence="19">
    <location>
        <begin position="1"/>
        <end position="21"/>
    </location>
</feature>
<keyword evidence="13" id="KW-0594">Phospholipid biosynthesis</keyword>
<keyword evidence="5" id="KW-0808">Transferase</keyword>
<dbReference type="PROSITE" id="PS01069">
    <property type="entry name" value="DAGK_PROKAR"/>
    <property type="match status" value="1"/>
</dbReference>
<keyword evidence="14" id="KW-1208">Phospholipid metabolism</keyword>
<dbReference type="CDD" id="cd14265">
    <property type="entry name" value="UDPK_IM_like"/>
    <property type="match status" value="1"/>
</dbReference>
<dbReference type="EMBL" id="CP003607">
    <property type="protein sequence ID" value="AFY81924.1"/>
    <property type="molecule type" value="Genomic_DNA"/>
</dbReference>
<sequence>MKLDRSEITGQPTPSVAPLSNLSTVLPMSPEGSTPPPKRASHQPTRFNRDLSWQVATNLLISFKYAATGISYAFQTQRNFRIHVVIGSVAIALGIFLQVGFVEISIITLTIGAVLTMELLNTALESVVDLTVQQSYHDLAKIAKDCAAGAVLISAIVAIAVAGCLLLPPLFTWVQSIL</sequence>
<feature type="binding site" evidence="16">
    <location>
        <position position="118"/>
    </location>
    <ligand>
        <name>substrate</name>
    </ligand>
</feature>
<dbReference type="GO" id="GO:0005886">
    <property type="term" value="C:plasma membrane"/>
    <property type="evidence" value="ECO:0007669"/>
    <property type="project" value="UniProtKB-SubCell"/>
</dbReference>
<keyword evidence="18" id="KW-0460">Magnesium</keyword>
<evidence type="ECO:0000256" key="5">
    <source>
        <dbReference type="ARBA" id="ARBA00022679"/>
    </source>
</evidence>
<evidence type="ECO:0000256" key="16">
    <source>
        <dbReference type="PIRSR" id="PIRSR600829-2"/>
    </source>
</evidence>
<evidence type="ECO:0000313" key="22">
    <source>
        <dbReference type="Proteomes" id="UP000010367"/>
    </source>
</evidence>
<dbReference type="PANTHER" id="PTHR34299:SF1">
    <property type="entry name" value="DIACYLGLYCEROL KINASE"/>
    <property type="match status" value="1"/>
</dbReference>
<feature type="binding site" evidence="17">
    <location>
        <begin position="144"/>
        <end position="145"/>
    </location>
    <ligand>
        <name>ATP</name>
        <dbReference type="ChEBI" id="CHEBI:30616"/>
    </ligand>
</feature>
<evidence type="ECO:0000256" key="19">
    <source>
        <dbReference type="SAM" id="MobiDB-lite"/>
    </source>
</evidence>
<comment type="cofactor">
    <cofactor evidence="18">
        <name>Mg(2+)</name>
        <dbReference type="ChEBI" id="CHEBI:18420"/>
    </cofactor>
    <text evidence="18">Mn(2+), Zn(2+), Cd(2+) and Co(2+) support activity to lesser extents.</text>
</comment>
<comment type="similarity">
    <text evidence="2">Belongs to the bacterial diacylglycerol kinase family.</text>
</comment>
<accession>K9TIT0</accession>
<feature type="binding site" evidence="16">
    <location>
        <position position="49"/>
    </location>
    <ligand>
        <name>substrate</name>
    </ligand>
</feature>
<feature type="transmembrane region" description="Helical" evidence="20">
    <location>
        <begin position="145"/>
        <end position="171"/>
    </location>
</feature>
<dbReference type="InParanoid" id="K9TIT0"/>
<evidence type="ECO:0000313" key="21">
    <source>
        <dbReference type="EMBL" id="AFY81924.1"/>
    </source>
</evidence>
<dbReference type="InterPro" id="IPR036945">
    <property type="entry name" value="DAGK_sf"/>
</dbReference>
<evidence type="ECO:0000256" key="18">
    <source>
        <dbReference type="PIRSR" id="PIRSR600829-4"/>
    </source>
</evidence>
<dbReference type="Gene3D" id="1.10.287.3610">
    <property type="match status" value="1"/>
</dbReference>
<dbReference type="Pfam" id="PF01219">
    <property type="entry name" value="DAGK_prokar"/>
    <property type="match status" value="1"/>
</dbReference>
<keyword evidence="22" id="KW-1185">Reference proteome</keyword>
<keyword evidence="10 20" id="KW-1133">Transmembrane helix</keyword>
<dbReference type="AlphaFoldDB" id="K9TIT0"/>
<dbReference type="Proteomes" id="UP000010367">
    <property type="component" value="Chromosome"/>
</dbReference>
<evidence type="ECO:0000256" key="6">
    <source>
        <dbReference type="ARBA" id="ARBA00022692"/>
    </source>
</evidence>
<keyword evidence="12 20" id="KW-0472">Membrane</keyword>
<evidence type="ECO:0000256" key="7">
    <source>
        <dbReference type="ARBA" id="ARBA00022741"/>
    </source>
</evidence>
<evidence type="ECO:0000256" key="8">
    <source>
        <dbReference type="ARBA" id="ARBA00022777"/>
    </source>
</evidence>
<comment type="subcellular location">
    <subcellularLocation>
        <location evidence="1">Cell membrane</location>
        <topology evidence="1">Multi-pass membrane protein</topology>
    </subcellularLocation>
</comment>
<dbReference type="GO" id="GO:0046872">
    <property type="term" value="F:metal ion binding"/>
    <property type="evidence" value="ECO:0007669"/>
    <property type="project" value="UniProtKB-KW"/>
</dbReference>
<dbReference type="STRING" id="56110.Oscil6304_2292"/>
<evidence type="ECO:0000256" key="13">
    <source>
        <dbReference type="ARBA" id="ARBA00023209"/>
    </source>
</evidence>
<evidence type="ECO:0000256" key="15">
    <source>
        <dbReference type="PIRSR" id="PIRSR600829-1"/>
    </source>
</evidence>
<keyword evidence="6 20" id="KW-0812">Transmembrane</keyword>
<gene>
    <name evidence="21" type="ORF">Oscil6304_2292</name>
</gene>
<dbReference type="GO" id="GO:0008654">
    <property type="term" value="P:phospholipid biosynthetic process"/>
    <property type="evidence" value="ECO:0007669"/>
    <property type="project" value="UniProtKB-KW"/>
</dbReference>
<protein>
    <submittedName>
        <fullName evidence="21">Diacylglycerol kinase</fullName>
    </submittedName>
</protein>
<dbReference type="eggNOG" id="COG0818">
    <property type="taxonomic scope" value="Bacteria"/>
</dbReference>